<dbReference type="InterPro" id="IPR018197">
    <property type="entry name" value="Glycerate_kinase_RE-like"/>
</dbReference>
<evidence type="ECO:0000256" key="4">
    <source>
        <dbReference type="PIRNR" id="PIRNR006078"/>
    </source>
</evidence>
<dbReference type="InterPro" id="IPR004381">
    <property type="entry name" value="Glycerate_kinase"/>
</dbReference>
<accession>A0A542D6P2</accession>
<comment type="caution">
    <text evidence="5">The sequence shown here is derived from an EMBL/GenBank/DDBJ whole genome shotgun (WGS) entry which is preliminary data.</text>
</comment>
<evidence type="ECO:0000313" key="5">
    <source>
        <dbReference type="EMBL" id="TVZ68241.1"/>
    </source>
</evidence>
<keyword evidence="2 4" id="KW-0808">Transferase</keyword>
<dbReference type="Gene3D" id="3.90.1510.10">
    <property type="entry name" value="Glycerate kinase, domain 2"/>
    <property type="match status" value="1"/>
</dbReference>
<protein>
    <submittedName>
        <fullName evidence="5">Glycerate kinase</fullName>
    </submittedName>
</protein>
<dbReference type="AlphaFoldDB" id="A0A542D6P2"/>
<proteinExistence type="inferred from homology"/>
<evidence type="ECO:0000256" key="2">
    <source>
        <dbReference type="ARBA" id="ARBA00022679"/>
    </source>
</evidence>
<dbReference type="GO" id="GO:0031388">
    <property type="term" value="P:organic acid phosphorylation"/>
    <property type="evidence" value="ECO:0007669"/>
    <property type="project" value="UniProtKB-UniRule"/>
</dbReference>
<dbReference type="PIRSF" id="PIRSF006078">
    <property type="entry name" value="GlxK"/>
    <property type="match status" value="1"/>
</dbReference>
<keyword evidence="3 4" id="KW-0418">Kinase</keyword>
<dbReference type="PANTHER" id="PTHR21599:SF7">
    <property type="entry name" value="GLYCERATE 2-KINASE"/>
    <property type="match status" value="1"/>
</dbReference>
<sequence>MVLGNLCLQHPLRIKALMMNTLKKVVIAPDSFKESLNALAVAEAIERGFRQIYPQADYVKLPMADGGEGTVDAMVAATGGEIVNVTVTGPMGHPVKAFYGLLGEGKTAVIEMAAASGLHLVTPEARNPLIATSYGTGELILAALQRGVSTIILGIGGSATNDGGAGMMQALGARLLDKYHQELKPGGAALAQLAHIDLSRLDPRLQQVKVTVACDVDNPLCGEQGASAIFGPQKGATESMVQTLELALHHYGMLLEQTTGRNVLQAHGSGAAGGMGAALIGFLDAQLRPGIEIVIETLHLEEAMHGADLVITGEGRLDSQSIHGKTPIGVARVAKRHQLPVIAIAGSLAKDYQIVHQHGIDAAFSVIDRIVTLPEALADAAHNLEVTARNVAAVWLQAQR</sequence>
<dbReference type="EMBL" id="VISQ01000001">
    <property type="protein sequence ID" value="TVZ68241.1"/>
    <property type="molecule type" value="Genomic_DNA"/>
</dbReference>
<dbReference type="SUPFAM" id="SSF110738">
    <property type="entry name" value="Glycerate kinase I"/>
    <property type="match status" value="1"/>
</dbReference>
<dbReference type="Pfam" id="PF02595">
    <property type="entry name" value="Gly_kinase"/>
    <property type="match status" value="1"/>
</dbReference>
<dbReference type="InterPro" id="IPR036129">
    <property type="entry name" value="Glycerate_kinase_sf"/>
</dbReference>
<dbReference type="PANTHER" id="PTHR21599">
    <property type="entry name" value="GLYCERATE KINASE"/>
    <property type="match status" value="1"/>
</dbReference>
<reference evidence="5" key="2">
    <citation type="submission" date="2019-08" db="EMBL/GenBank/DDBJ databases">
        <title>Investigation of anaerobic lignin degradation for improved lignocellulosic biofuels.</title>
        <authorList>
            <person name="Deangelis K.PhD."/>
        </authorList>
    </citation>
    <scope>NUCLEOTIDE SEQUENCE [LARGE SCALE GENOMIC DNA]</scope>
    <source>
        <strain evidence="5">128R</strain>
    </source>
</reference>
<organism evidence="5">
    <name type="scientific">Serratia fonticola</name>
    <dbReference type="NCBI Taxonomy" id="47917"/>
    <lineage>
        <taxon>Bacteria</taxon>
        <taxon>Pseudomonadati</taxon>
        <taxon>Pseudomonadota</taxon>
        <taxon>Gammaproteobacteria</taxon>
        <taxon>Enterobacterales</taxon>
        <taxon>Yersiniaceae</taxon>
        <taxon>Serratia</taxon>
    </lineage>
</organism>
<evidence type="ECO:0000256" key="3">
    <source>
        <dbReference type="ARBA" id="ARBA00022777"/>
    </source>
</evidence>
<name>A0A542D6P2_SERFO</name>
<comment type="similarity">
    <text evidence="1 4">Belongs to the glycerate kinase type-1 family.</text>
</comment>
<dbReference type="NCBIfam" id="TIGR00045">
    <property type="entry name" value="glycerate kinase"/>
    <property type="match status" value="1"/>
</dbReference>
<gene>
    <name evidence="5" type="ORF">FHU10_0667</name>
</gene>
<reference evidence="5" key="1">
    <citation type="submission" date="2019-06" db="EMBL/GenBank/DDBJ databases">
        <authorList>
            <person name="Deangelis K."/>
            <person name="Huntemann M."/>
            <person name="Clum A."/>
            <person name="Pillay M."/>
            <person name="Palaniappan K."/>
            <person name="Varghese N."/>
            <person name="Mikhailova N."/>
            <person name="Stamatis D."/>
            <person name="Reddy T."/>
            <person name="Daum C."/>
            <person name="Shapiro N."/>
            <person name="Ivanova N."/>
            <person name="Kyrpides N."/>
            <person name="Woyke T."/>
        </authorList>
    </citation>
    <scope>NUCLEOTIDE SEQUENCE [LARGE SCALE GENOMIC DNA]</scope>
    <source>
        <strain evidence="5">128R</strain>
    </source>
</reference>
<dbReference type="Gene3D" id="3.40.50.10350">
    <property type="entry name" value="Glycerate kinase, domain 1"/>
    <property type="match status" value="1"/>
</dbReference>
<dbReference type="GO" id="GO:0008887">
    <property type="term" value="F:glycerate kinase activity"/>
    <property type="evidence" value="ECO:0007669"/>
    <property type="project" value="UniProtKB-UniRule"/>
</dbReference>
<evidence type="ECO:0000256" key="1">
    <source>
        <dbReference type="ARBA" id="ARBA00006284"/>
    </source>
</evidence>
<dbReference type="InterPro" id="IPR018193">
    <property type="entry name" value="Glyc_kinase_flavodox-like_fold"/>
</dbReference>